<dbReference type="PANTHER" id="PTHR42860">
    <property type="entry name" value="VITAMIN B12-BINDING PROTEIN"/>
    <property type="match status" value="1"/>
</dbReference>
<feature type="compositionally biased region" description="Basic and acidic residues" evidence="2">
    <location>
        <begin position="18"/>
        <end position="27"/>
    </location>
</feature>
<organism evidence="4 5">
    <name type="scientific">Salinirubrum litoreum</name>
    <dbReference type="NCBI Taxonomy" id="1126234"/>
    <lineage>
        <taxon>Archaea</taxon>
        <taxon>Methanobacteriati</taxon>
        <taxon>Methanobacteriota</taxon>
        <taxon>Stenosarchaea group</taxon>
        <taxon>Halobacteria</taxon>
        <taxon>Halobacteriales</taxon>
        <taxon>Haloferacaceae</taxon>
        <taxon>Salinirubrum</taxon>
    </lineage>
</organism>
<evidence type="ECO:0000313" key="5">
    <source>
        <dbReference type="Proteomes" id="UP001596201"/>
    </source>
</evidence>
<keyword evidence="5" id="KW-1185">Reference proteome</keyword>
<protein>
    <submittedName>
        <fullName evidence="4">Cobalamin-binding protein</fullName>
    </submittedName>
</protein>
<dbReference type="InterPro" id="IPR051030">
    <property type="entry name" value="Vitamin_B12-ABC_binding"/>
</dbReference>
<dbReference type="NCBIfam" id="NF038402">
    <property type="entry name" value="TroA_like"/>
    <property type="match status" value="1"/>
</dbReference>
<dbReference type="InterPro" id="IPR054828">
    <property type="entry name" value="Vit_B12_bind_prot"/>
</dbReference>
<dbReference type="Gene3D" id="3.40.50.1980">
    <property type="entry name" value="Nitrogenase molybdenum iron protein domain"/>
    <property type="match status" value="2"/>
</dbReference>
<dbReference type="InterPro" id="IPR002491">
    <property type="entry name" value="ABC_transptr_periplasmic_BD"/>
</dbReference>
<evidence type="ECO:0000256" key="1">
    <source>
        <dbReference type="ARBA" id="ARBA00022729"/>
    </source>
</evidence>
<feature type="region of interest" description="Disordered" evidence="2">
    <location>
        <begin position="1"/>
        <end position="31"/>
    </location>
</feature>
<reference evidence="4 5" key="1">
    <citation type="journal article" date="2019" name="Int. J. Syst. Evol. Microbiol.">
        <title>The Global Catalogue of Microorganisms (GCM) 10K type strain sequencing project: providing services to taxonomists for standard genome sequencing and annotation.</title>
        <authorList>
            <consortium name="The Broad Institute Genomics Platform"/>
            <consortium name="The Broad Institute Genome Sequencing Center for Infectious Disease"/>
            <person name="Wu L."/>
            <person name="Ma J."/>
        </authorList>
    </citation>
    <scope>NUCLEOTIDE SEQUENCE [LARGE SCALE GENOMIC DNA]</scope>
    <source>
        <strain evidence="4 5">CGMCC 1.12237</strain>
    </source>
</reference>
<gene>
    <name evidence="4" type="ORF">ACFPJ5_13520</name>
</gene>
<accession>A0ABD5RD36</accession>
<dbReference type="PANTHER" id="PTHR42860:SF1">
    <property type="entry name" value="VITAMIN B12-BINDING PROTEIN"/>
    <property type="match status" value="1"/>
</dbReference>
<dbReference type="PROSITE" id="PS50983">
    <property type="entry name" value="FE_B12_PBP"/>
    <property type="match status" value="1"/>
</dbReference>
<name>A0ABD5RD36_9EURY</name>
<dbReference type="CDD" id="cd01144">
    <property type="entry name" value="BtuF"/>
    <property type="match status" value="1"/>
</dbReference>
<evidence type="ECO:0000259" key="3">
    <source>
        <dbReference type="PROSITE" id="PS50983"/>
    </source>
</evidence>
<comment type="caution">
    <text evidence="4">The sequence shown here is derived from an EMBL/GenBank/DDBJ whole genome shotgun (WGS) entry which is preliminary data.</text>
</comment>
<proteinExistence type="predicted"/>
<evidence type="ECO:0000256" key="2">
    <source>
        <dbReference type="SAM" id="MobiDB-lite"/>
    </source>
</evidence>
<feature type="domain" description="Fe/B12 periplasmic-binding" evidence="3">
    <location>
        <begin position="29"/>
        <end position="272"/>
    </location>
</feature>
<dbReference type="AlphaFoldDB" id="A0ABD5RD36"/>
<dbReference type="Pfam" id="PF01497">
    <property type="entry name" value="Peripla_BP_2"/>
    <property type="match status" value="1"/>
</dbReference>
<dbReference type="Proteomes" id="UP001596201">
    <property type="component" value="Unassembled WGS sequence"/>
</dbReference>
<keyword evidence="1" id="KW-0732">Signal</keyword>
<sequence>MDESDGSAGSRTHRGGTPRHDTPRSDGPRVVSLAPSATATLSAMGAGEVVVGVTDHCSLDRPSVGGWLTPDYDRLAALDPDLVVTCDDLQASIRDELRDQGFEVVHTEPTTLSEVVESFAELGETVGRSEAGRRLADDCRDRLGAVREAVPDDPAERPTVYCEEWSDPPMAAGNWVPEAVETAGGRYPFCESGERSREVTAEEVSGADPDHVVLHVCGHGESTDPETVSARGWDLDAEVHVLHDDLLNQPSPALIDGVERLAGLFSAFDPQFTGADSAK</sequence>
<dbReference type="RefSeq" id="WP_227230192.1">
    <property type="nucleotide sequence ID" value="NZ_JAJCVJ010000002.1"/>
</dbReference>
<evidence type="ECO:0000313" key="4">
    <source>
        <dbReference type="EMBL" id="MFC5367950.1"/>
    </source>
</evidence>
<dbReference type="SUPFAM" id="SSF53807">
    <property type="entry name" value="Helical backbone' metal receptor"/>
    <property type="match status" value="1"/>
</dbReference>
<dbReference type="EMBL" id="JBHSKX010000002">
    <property type="protein sequence ID" value="MFC5367950.1"/>
    <property type="molecule type" value="Genomic_DNA"/>
</dbReference>